<sequence>MLKYILGILMLIGTQFANAQVEMADDFRGEGKIYVVIAIILIILAGFFYMLFKLDKRSKRLEKEIEEK</sequence>
<feature type="chain" id="PRO_5012692435" description="CcmD family protein" evidence="2">
    <location>
        <begin position="20"/>
        <end position="68"/>
    </location>
</feature>
<evidence type="ECO:0000256" key="1">
    <source>
        <dbReference type="SAM" id="Phobius"/>
    </source>
</evidence>
<keyword evidence="1" id="KW-0472">Membrane</keyword>
<evidence type="ECO:0000313" key="4">
    <source>
        <dbReference type="Proteomes" id="UP000198393"/>
    </source>
</evidence>
<dbReference type="AlphaFoldDB" id="A0A239FEE2"/>
<protein>
    <recommendedName>
        <fullName evidence="5">CcmD family protein</fullName>
    </recommendedName>
</protein>
<feature type="signal peptide" evidence="2">
    <location>
        <begin position="1"/>
        <end position="19"/>
    </location>
</feature>
<accession>A0A239FEE2</accession>
<dbReference type="Proteomes" id="UP000198393">
    <property type="component" value="Unassembled WGS sequence"/>
</dbReference>
<keyword evidence="4" id="KW-1185">Reference proteome</keyword>
<gene>
    <name evidence="3" type="ORF">SAMN05421640_0635</name>
</gene>
<dbReference type="Pfam" id="PF20077">
    <property type="entry name" value="CcmD_alt"/>
    <property type="match status" value="1"/>
</dbReference>
<dbReference type="RefSeq" id="WP_089355388.1">
    <property type="nucleotide sequence ID" value="NZ_FZPD01000001.1"/>
</dbReference>
<reference evidence="3 4" key="1">
    <citation type="submission" date="2017-06" db="EMBL/GenBank/DDBJ databases">
        <authorList>
            <person name="Kim H.J."/>
            <person name="Triplett B.A."/>
        </authorList>
    </citation>
    <scope>NUCLEOTIDE SEQUENCE [LARGE SCALE GENOMIC DNA]</scope>
    <source>
        <strain evidence="3 4">DSM 19307</strain>
    </source>
</reference>
<evidence type="ECO:0000256" key="2">
    <source>
        <dbReference type="SAM" id="SignalP"/>
    </source>
</evidence>
<evidence type="ECO:0000313" key="3">
    <source>
        <dbReference type="EMBL" id="SNS55286.1"/>
    </source>
</evidence>
<feature type="transmembrane region" description="Helical" evidence="1">
    <location>
        <begin position="33"/>
        <end position="52"/>
    </location>
</feature>
<keyword evidence="1" id="KW-0812">Transmembrane</keyword>
<proteinExistence type="predicted"/>
<keyword evidence="1" id="KW-1133">Transmembrane helix</keyword>
<organism evidence="3 4">
    <name type="scientific">Ekhidna lutea</name>
    <dbReference type="NCBI Taxonomy" id="447679"/>
    <lineage>
        <taxon>Bacteria</taxon>
        <taxon>Pseudomonadati</taxon>
        <taxon>Bacteroidota</taxon>
        <taxon>Cytophagia</taxon>
        <taxon>Cytophagales</taxon>
        <taxon>Reichenbachiellaceae</taxon>
        <taxon>Ekhidna</taxon>
    </lineage>
</organism>
<dbReference type="EMBL" id="FZPD01000001">
    <property type="protein sequence ID" value="SNS55286.1"/>
    <property type="molecule type" value="Genomic_DNA"/>
</dbReference>
<keyword evidence="2" id="KW-0732">Signal</keyword>
<evidence type="ECO:0008006" key="5">
    <source>
        <dbReference type="Google" id="ProtNLM"/>
    </source>
</evidence>
<name>A0A239FEE2_EKHLU</name>